<feature type="transmembrane region" description="Helical" evidence="2">
    <location>
        <begin position="195"/>
        <end position="215"/>
    </location>
</feature>
<dbReference type="eggNOG" id="COG4200">
    <property type="taxonomic scope" value="Bacteria"/>
</dbReference>
<dbReference type="CDD" id="cd21808">
    <property type="entry name" value="ABC-2_lan_permease_MutG"/>
    <property type="match status" value="1"/>
</dbReference>
<dbReference type="STRING" id="1437606.BBOH_0969"/>
<sequence>MMRVIDDDDKARTTDDALRTRMPVGDKSPLSPHAALWRSMLSEWLRIFRTGLISLHMVCGLLAGLVCGAYFAVSVFDPRLAADAFFQLLGEAMPLMAAIVCGVSADKEREAGGYVNLFGVPSRRSAFAGKIVVLWLLGFGALALAGVVFADVLTARGVNGLSFSAYILAVFGITFGSLPLYMIFVPMAVGLGRNVVVGLGAVGTLLASLAMGGVLNGLNTGTLSGLAASDGVWAWVPFTWQVRMGALGIEQSIIRWSPDATVMLSDLKQSVWSTVAPCGVLTFLLGCLLFSTVNLFENRRTVSS</sequence>
<evidence type="ECO:0000313" key="4">
    <source>
        <dbReference type="Proteomes" id="UP000029096"/>
    </source>
</evidence>
<evidence type="ECO:0000256" key="2">
    <source>
        <dbReference type="SAM" id="Phobius"/>
    </source>
</evidence>
<evidence type="ECO:0000313" key="3">
    <source>
        <dbReference type="EMBL" id="KFI45618.1"/>
    </source>
</evidence>
<organism evidence="3 4">
    <name type="scientific">Bifidobacterium bohemicum DSM 22767</name>
    <dbReference type="NCBI Taxonomy" id="1437606"/>
    <lineage>
        <taxon>Bacteria</taxon>
        <taxon>Bacillati</taxon>
        <taxon>Actinomycetota</taxon>
        <taxon>Actinomycetes</taxon>
        <taxon>Bifidobacteriales</taxon>
        <taxon>Bifidobacteriaceae</taxon>
        <taxon>Bifidobacterium</taxon>
    </lineage>
</organism>
<feature type="transmembrane region" description="Helical" evidence="2">
    <location>
        <begin position="126"/>
        <end position="149"/>
    </location>
</feature>
<protein>
    <submittedName>
        <fullName evidence="3">Lantibiotic protection ABC transporter, permease subunit, MutG family</fullName>
    </submittedName>
</protein>
<feature type="compositionally biased region" description="Basic and acidic residues" evidence="1">
    <location>
        <begin position="9"/>
        <end position="19"/>
    </location>
</feature>
<feature type="transmembrane region" description="Helical" evidence="2">
    <location>
        <begin position="271"/>
        <end position="296"/>
    </location>
</feature>
<keyword evidence="2" id="KW-1133">Transmembrane helix</keyword>
<dbReference type="AlphaFoldDB" id="A0A086ZGG8"/>
<gene>
    <name evidence="3" type="ORF">BBOH_0969</name>
</gene>
<feature type="transmembrane region" description="Helical" evidence="2">
    <location>
        <begin position="84"/>
        <end position="105"/>
    </location>
</feature>
<accession>A0A086ZGG8</accession>
<feature type="transmembrane region" description="Helical" evidence="2">
    <location>
        <begin position="161"/>
        <end position="183"/>
    </location>
</feature>
<dbReference type="Proteomes" id="UP000029096">
    <property type="component" value="Unassembled WGS sequence"/>
</dbReference>
<feature type="region of interest" description="Disordered" evidence="1">
    <location>
        <begin position="1"/>
        <end position="23"/>
    </location>
</feature>
<keyword evidence="2" id="KW-0812">Transmembrane</keyword>
<comment type="caution">
    <text evidence="3">The sequence shown here is derived from an EMBL/GenBank/DDBJ whole genome shotgun (WGS) entry which is preliminary data.</text>
</comment>
<reference evidence="3 4" key="1">
    <citation type="submission" date="2014-03" db="EMBL/GenBank/DDBJ databases">
        <title>Genomics of Bifidobacteria.</title>
        <authorList>
            <person name="Ventura M."/>
            <person name="Milani C."/>
            <person name="Lugli G.A."/>
        </authorList>
    </citation>
    <scope>NUCLEOTIDE SEQUENCE [LARGE SCALE GENOMIC DNA]</scope>
    <source>
        <strain evidence="3 4">DSM 22767</strain>
    </source>
</reference>
<dbReference type="OrthoDB" id="3192337at2"/>
<dbReference type="EMBL" id="JGYP01000002">
    <property type="protein sequence ID" value="KFI45618.1"/>
    <property type="molecule type" value="Genomic_DNA"/>
</dbReference>
<dbReference type="RefSeq" id="WP_052118167.1">
    <property type="nucleotide sequence ID" value="NZ_JGYP01000002.1"/>
</dbReference>
<feature type="transmembrane region" description="Helical" evidence="2">
    <location>
        <begin position="47"/>
        <end position="72"/>
    </location>
</feature>
<dbReference type="InterPro" id="IPR022294">
    <property type="entry name" value="ABC-transptr_permeasesu"/>
</dbReference>
<keyword evidence="2" id="KW-0472">Membrane</keyword>
<name>A0A086ZGG8_9BIFI</name>
<evidence type="ECO:0000256" key="1">
    <source>
        <dbReference type="SAM" id="MobiDB-lite"/>
    </source>
</evidence>
<keyword evidence="4" id="KW-1185">Reference proteome</keyword>
<proteinExistence type="predicted"/>